<dbReference type="EMBL" id="CU466930">
    <property type="protein sequence ID" value="CAO79993.1"/>
    <property type="molecule type" value="Genomic_DNA"/>
</dbReference>
<gene>
    <name evidence="1" type="ordered locus">CLOAM0079</name>
</gene>
<dbReference type="Proteomes" id="UP000002019">
    <property type="component" value="Chromosome"/>
</dbReference>
<dbReference type="PROSITE" id="PS51257">
    <property type="entry name" value="PROKAR_LIPOPROTEIN"/>
    <property type="match status" value="1"/>
</dbReference>
<proteinExistence type="predicted"/>
<sequence>MRIMKERVCLILGLAAILLMLSACESGGKLQVFNRCSYPAYIKVENMEQKTIPAGESVSINIDTDTQNIFTGEVKKKLPIWLVGETFSIFDEYQNAYLDSTWIEVKAGKTYSIYLNPNRASVKVINNSDQIISWAEIWQHSPLTYYQVGVMYNILPGESRFLRVDYGNKYYYQVEIYLPDESHYTFGDSENILAVDEQYVVNFNPN</sequence>
<organism evidence="1 2">
    <name type="scientific">Cloacimonas acidaminovorans (strain Evry)</name>
    <dbReference type="NCBI Taxonomy" id="459349"/>
    <lineage>
        <taxon>Bacteria</taxon>
        <taxon>Pseudomonadati</taxon>
        <taxon>Candidatus Cloacimonadota</taxon>
        <taxon>Candidatus Cloacimonadia</taxon>
        <taxon>Candidatus Cloacimonadales</taxon>
        <taxon>Candidatus Cloacimonadaceae</taxon>
        <taxon>Candidatus Cloacimonas</taxon>
    </lineage>
</organism>
<dbReference type="KEGG" id="caci:CLOAM0079"/>
<protein>
    <recommendedName>
        <fullName evidence="3">Lipoprotein</fullName>
    </recommendedName>
</protein>
<evidence type="ECO:0008006" key="3">
    <source>
        <dbReference type="Google" id="ProtNLM"/>
    </source>
</evidence>
<dbReference type="AlphaFoldDB" id="B0VIT3"/>
<keyword evidence="2" id="KW-1185">Reference proteome</keyword>
<dbReference type="HOGENOM" id="CLU_1330005_0_0_0"/>
<reference evidence="1 2" key="1">
    <citation type="journal article" date="2008" name="J. Bacteriol.">
        <title>'Candidatus Cloacamonas acidaminovorans': genome sequence reconstruction provides a first glimpse of a new bacterial division.</title>
        <authorList>
            <person name="Pelletier E."/>
            <person name="Kreimeyer A."/>
            <person name="Bocs S."/>
            <person name="Rouy Z."/>
            <person name="Gyapay G."/>
            <person name="Chouari R."/>
            <person name="Riviere D."/>
            <person name="Ganesan A."/>
            <person name="Daegelen P."/>
            <person name="Sghir A."/>
            <person name="Cohen G.N."/>
            <person name="Medigue C."/>
            <person name="Weissenbach J."/>
            <person name="Le Paslier D."/>
        </authorList>
    </citation>
    <scope>NUCLEOTIDE SEQUENCE [LARGE SCALE GENOMIC DNA]</scope>
    <source>
        <strain evidence="2">Evry</strain>
    </source>
</reference>
<name>B0VIT3_CLOAI</name>
<accession>B0VIT3</accession>
<evidence type="ECO:0000313" key="2">
    <source>
        <dbReference type="Proteomes" id="UP000002019"/>
    </source>
</evidence>
<evidence type="ECO:0000313" key="1">
    <source>
        <dbReference type="EMBL" id="CAO79993.1"/>
    </source>
</evidence>